<evidence type="ECO:0000313" key="3">
    <source>
        <dbReference type="EMBL" id="KAK6948737.1"/>
    </source>
</evidence>
<evidence type="ECO:0000256" key="2">
    <source>
        <dbReference type="SAM" id="Phobius"/>
    </source>
</evidence>
<feature type="region of interest" description="Disordered" evidence="1">
    <location>
        <begin position="115"/>
        <end position="166"/>
    </location>
</feature>
<dbReference type="AlphaFoldDB" id="A0AAX6M8N1"/>
<feature type="region of interest" description="Disordered" evidence="1">
    <location>
        <begin position="196"/>
        <end position="233"/>
    </location>
</feature>
<reference evidence="3 4" key="1">
    <citation type="journal article" date="2024" name="Front Chem Biol">
        <title>Unveiling the potential of Daldinia eschscholtzii MFLUCC 19-0629 through bioactivity and bioinformatics studies for enhanced sustainable agriculture production.</title>
        <authorList>
            <person name="Brooks S."/>
            <person name="Weaver J.A."/>
            <person name="Klomchit A."/>
            <person name="Alharthi S.A."/>
            <person name="Onlamun T."/>
            <person name="Nurani R."/>
            <person name="Vong T.K."/>
            <person name="Alberti F."/>
            <person name="Greco C."/>
        </authorList>
    </citation>
    <scope>NUCLEOTIDE SEQUENCE [LARGE SCALE GENOMIC DNA]</scope>
    <source>
        <strain evidence="3">MFLUCC 19-0629</strain>
    </source>
</reference>
<protein>
    <submittedName>
        <fullName evidence="3">Uncharacterized protein</fullName>
    </submittedName>
</protein>
<comment type="caution">
    <text evidence="3">The sequence shown here is derived from an EMBL/GenBank/DDBJ whole genome shotgun (WGS) entry which is preliminary data.</text>
</comment>
<organism evidence="3 4">
    <name type="scientific">Daldinia eschscholtzii</name>
    <dbReference type="NCBI Taxonomy" id="292717"/>
    <lineage>
        <taxon>Eukaryota</taxon>
        <taxon>Fungi</taxon>
        <taxon>Dikarya</taxon>
        <taxon>Ascomycota</taxon>
        <taxon>Pezizomycotina</taxon>
        <taxon>Sordariomycetes</taxon>
        <taxon>Xylariomycetidae</taxon>
        <taxon>Xylariales</taxon>
        <taxon>Hypoxylaceae</taxon>
        <taxon>Daldinia</taxon>
    </lineage>
</organism>
<evidence type="ECO:0000256" key="1">
    <source>
        <dbReference type="SAM" id="MobiDB-lite"/>
    </source>
</evidence>
<evidence type="ECO:0000313" key="4">
    <source>
        <dbReference type="Proteomes" id="UP001369815"/>
    </source>
</evidence>
<dbReference type="Proteomes" id="UP001369815">
    <property type="component" value="Unassembled WGS sequence"/>
</dbReference>
<feature type="compositionally biased region" description="Low complexity" evidence="1">
    <location>
        <begin position="134"/>
        <end position="166"/>
    </location>
</feature>
<dbReference type="EMBL" id="JBANMG010000010">
    <property type="protein sequence ID" value="KAK6948737.1"/>
    <property type="molecule type" value="Genomic_DNA"/>
</dbReference>
<gene>
    <name evidence="3" type="ORF">Daesc_010508</name>
</gene>
<keyword evidence="2" id="KW-0812">Transmembrane</keyword>
<name>A0AAX6M8N1_9PEZI</name>
<keyword evidence="2" id="KW-0472">Membrane</keyword>
<sequence length="260" mass="27717">MSTCGYQDGDPSKSRTAEPDYDCRIDTANGLWGFCPTTVAIASDCGLAGACDRDVLHIDDCSYCSSETDSDKGFCSTAIIDAGEDQTFLYIACGAEATQIIYLPTPTIPITTTQLITEPSSTGATTEEDTIAESSSYSTDTTSNSDPEATTTTSERPTTTTTTNTGAIVGGVLGGLALMCGTVVAVVYILRRSRTTQDRDEAHGEYTPQPQADKHITMDSAMSPAEVDGTALTRDQIQSFELYSAPSSWRRDRETLELGE</sequence>
<keyword evidence="2" id="KW-1133">Transmembrane helix</keyword>
<feature type="transmembrane region" description="Helical" evidence="2">
    <location>
        <begin position="167"/>
        <end position="190"/>
    </location>
</feature>
<keyword evidence="4" id="KW-1185">Reference proteome</keyword>
<accession>A0AAX6M8N1</accession>
<proteinExistence type="predicted"/>